<comment type="subcellular location">
    <subcellularLocation>
        <location evidence="1">Membrane</location>
        <topology evidence="1">Multi-pass membrane protein</topology>
    </subcellularLocation>
</comment>
<dbReference type="KEGG" id="mic:Mic7113_0834"/>
<dbReference type="PATRIC" id="fig|1173027.3.peg.918"/>
<dbReference type="OrthoDB" id="9814202at2"/>
<evidence type="ECO:0000256" key="2">
    <source>
        <dbReference type="ARBA" id="ARBA00022692"/>
    </source>
</evidence>
<evidence type="ECO:0000313" key="8">
    <source>
        <dbReference type="Proteomes" id="UP000010471"/>
    </source>
</evidence>
<dbReference type="AlphaFoldDB" id="K9WAA0"/>
<protein>
    <submittedName>
        <fullName evidence="7">Ammonia permease</fullName>
    </submittedName>
</protein>
<feature type="transmembrane region" description="Helical" evidence="5">
    <location>
        <begin position="220"/>
        <end position="241"/>
    </location>
</feature>
<evidence type="ECO:0000256" key="1">
    <source>
        <dbReference type="ARBA" id="ARBA00004141"/>
    </source>
</evidence>
<dbReference type="GO" id="GO:0008519">
    <property type="term" value="F:ammonium channel activity"/>
    <property type="evidence" value="ECO:0007669"/>
    <property type="project" value="InterPro"/>
</dbReference>
<keyword evidence="8" id="KW-1185">Reference proteome</keyword>
<feature type="transmembrane region" description="Helical" evidence="5">
    <location>
        <begin position="262"/>
        <end position="285"/>
    </location>
</feature>
<feature type="transmembrane region" description="Helical" evidence="5">
    <location>
        <begin position="59"/>
        <end position="83"/>
    </location>
</feature>
<feature type="transmembrane region" description="Helical" evidence="5">
    <location>
        <begin position="291"/>
        <end position="317"/>
    </location>
</feature>
<dbReference type="SUPFAM" id="SSF111352">
    <property type="entry name" value="Ammonium transporter"/>
    <property type="match status" value="1"/>
</dbReference>
<feature type="domain" description="Ammonium transporter AmtB-like" evidence="6">
    <location>
        <begin position="60"/>
        <end position="458"/>
    </location>
</feature>
<keyword evidence="3 5" id="KW-1133">Transmembrane helix</keyword>
<keyword evidence="4 5" id="KW-0472">Membrane</keyword>
<dbReference type="HOGENOM" id="CLU_000445_33_1_3"/>
<feature type="transmembrane region" description="Helical" evidence="5">
    <location>
        <begin position="329"/>
        <end position="362"/>
    </location>
</feature>
<evidence type="ECO:0000256" key="5">
    <source>
        <dbReference type="SAM" id="Phobius"/>
    </source>
</evidence>
<dbReference type="GO" id="GO:0016020">
    <property type="term" value="C:membrane"/>
    <property type="evidence" value="ECO:0007669"/>
    <property type="project" value="UniProtKB-SubCell"/>
</dbReference>
<evidence type="ECO:0000259" key="6">
    <source>
        <dbReference type="Pfam" id="PF00909"/>
    </source>
</evidence>
<dbReference type="EMBL" id="CP003630">
    <property type="protein sequence ID" value="AFZ16741.1"/>
    <property type="molecule type" value="Genomic_DNA"/>
</dbReference>
<name>K9WAA0_9CYAN</name>
<reference evidence="7 8" key="1">
    <citation type="submission" date="2012-06" db="EMBL/GenBank/DDBJ databases">
        <title>Finished chromosome of genome of Microcoleus sp. PCC 7113.</title>
        <authorList>
            <consortium name="US DOE Joint Genome Institute"/>
            <person name="Gugger M."/>
            <person name="Coursin T."/>
            <person name="Rippka R."/>
            <person name="Tandeau De Marsac N."/>
            <person name="Huntemann M."/>
            <person name="Wei C.-L."/>
            <person name="Han J."/>
            <person name="Detter J.C."/>
            <person name="Han C."/>
            <person name="Tapia R."/>
            <person name="Chen A."/>
            <person name="Kyrpides N."/>
            <person name="Mavromatis K."/>
            <person name="Markowitz V."/>
            <person name="Szeto E."/>
            <person name="Ivanova N."/>
            <person name="Pagani I."/>
            <person name="Pati A."/>
            <person name="Goodwin L."/>
            <person name="Nordberg H.P."/>
            <person name="Cantor M.N."/>
            <person name="Hua S.X."/>
            <person name="Woyke T."/>
            <person name="Kerfeld C.A."/>
        </authorList>
    </citation>
    <scope>NUCLEOTIDE SEQUENCE [LARGE SCALE GENOMIC DNA]</scope>
    <source>
        <strain evidence="7 8">PCC 7113</strain>
    </source>
</reference>
<feature type="transmembrane region" description="Helical" evidence="5">
    <location>
        <begin position="186"/>
        <end position="208"/>
    </location>
</feature>
<dbReference type="InterPro" id="IPR024041">
    <property type="entry name" value="NH4_transpt_AmtB-like_dom"/>
</dbReference>
<keyword evidence="2 5" id="KW-0812">Transmembrane</keyword>
<evidence type="ECO:0000313" key="7">
    <source>
        <dbReference type="EMBL" id="AFZ16741.1"/>
    </source>
</evidence>
<dbReference type="Proteomes" id="UP000010471">
    <property type="component" value="Chromosome"/>
</dbReference>
<dbReference type="eggNOG" id="COG0004">
    <property type="taxonomic scope" value="Bacteria"/>
</dbReference>
<feature type="transmembrane region" description="Helical" evidence="5">
    <location>
        <begin position="404"/>
        <end position="421"/>
    </location>
</feature>
<accession>K9WAA0</accession>
<dbReference type="STRING" id="1173027.Mic7113_0834"/>
<gene>
    <name evidence="7" type="ORF">Mic7113_0834</name>
</gene>
<dbReference type="Gene3D" id="1.10.3430.10">
    <property type="entry name" value="Ammonium transporter AmtB like domains"/>
    <property type="match status" value="1"/>
</dbReference>
<dbReference type="PANTHER" id="PTHR11730:SF89">
    <property type="entry name" value="AMMONIUM TRANSPORTER SLL0108-RELATED"/>
    <property type="match status" value="1"/>
</dbReference>
<proteinExistence type="predicted"/>
<dbReference type="GO" id="GO:0097272">
    <property type="term" value="P:ammonium homeostasis"/>
    <property type="evidence" value="ECO:0007669"/>
    <property type="project" value="TreeGrafter"/>
</dbReference>
<dbReference type="PANTHER" id="PTHR11730">
    <property type="entry name" value="AMMONIUM TRANSPORTER"/>
    <property type="match status" value="1"/>
</dbReference>
<feature type="transmembrane region" description="Helical" evidence="5">
    <location>
        <begin position="374"/>
        <end position="397"/>
    </location>
</feature>
<dbReference type="InterPro" id="IPR029020">
    <property type="entry name" value="Ammonium/urea_transptr"/>
</dbReference>
<organism evidence="7 8">
    <name type="scientific">Allocoleopsis franciscana PCC 7113</name>
    <dbReference type="NCBI Taxonomy" id="1173027"/>
    <lineage>
        <taxon>Bacteria</taxon>
        <taxon>Bacillati</taxon>
        <taxon>Cyanobacteriota</taxon>
        <taxon>Cyanophyceae</taxon>
        <taxon>Coleofasciculales</taxon>
        <taxon>Coleofasciculaceae</taxon>
        <taxon>Allocoleopsis</taxon>
        <taxon>Allocoleopsis franciscana</taxon>
    </lineage>
</organism>
<sequence>MGFKCINRHLSRAGAIGIVLLSISLMLVLASVGIAQAPQPSPSAQELLAQQERISTDTTFVTLAAIPVFFMNLGYALWSTVLCGEQPGKAIRQHLMILALSIFAFWALGFGLMFGNGNGFIGVEGVLFLSGADNSPAIGDAYQGAYSSMSWAGIPLNIKFLFLVSNVVVSTSILASTFIQRRNPSIVFIFCLLFVCFIYPITGHWIWGGGWLARMGFWDYAGSTVIFSVSGWAALVGVWVFGSDEEPHSKVEDSGGTQSINILYVGFLILCLGLIALNTGSTIGFGDGRSVNHIAITTIASAIGSAIGAIITCWIYLRRQNTTRIIQGVLSGLVAISASCAFVGTAWAVEIGFIASILTFLFLDYLKKSKISDISGLISIHLVGGIWGTLSVSFFAAGESNASNALYSIGPAVGLFNGGLSNGESFQQLFQQLVGIIAAGTFAALVSWMFCLIIKLSTKSDAIE</sequence>
<feature type="transmembrane region" description="Helical" evidence="5">
    <location>
        <begin position="158"/>
        <end position="179"/>
    </location>
</feature>
<feature type="transmembrane region" description="Helical" evidence="5">
    <location>
        <begin position="433"/>
        <end position="454"/>
    </location>
</feature>
<evidence type="ECO:0000256" key="3">
    <source>
        <dbReference type="ARBA" id="ARBA00022989"/>
    </source>
</evidence>
<dbReference type="Pfam" id="PF00909">
    <property type="entry name" value="Ammonium_transp"/>
    <property type="match status" value="1"/>
</dbReference>
<evidence type="ECO:0000256" key="4">
    <source>
        <dbReference type="ARBA" id="ARBA00023136"/>
    </source>
</evidence>
<feature type="transmembrane region" description="Helical" evidence="5">
    <location>
        <begin position="95"/>
        <end position="114"/>
    </location>
</feature>